<reference evidence="2 3" key="1">
    <citation type="submission" date="2017-05" db="EMBL/GenBank/DDBJ databases">
        <authorList>
            <person name="Varghese N."/>
            <person name="Submissions S."/>
        </authorList>
    </citation>
    <scope>NUCLEOTIDE SEQUENCE [LARGE SCALE GENOMIC DNA]</scope>
    <source>
        <strain evidence="2 3">DSM 25457</strain>
    </source>
</reference>
<feature type="domain" description="BON" evidence="1">
    <location>
        <begin position="48"/>
        <end position="108"/>
    </location>
</feature>
<protein>
    <submittedName>
        <fullName evidence="2">BON domain-containing protein</fullName>
    </submittedName>
</protein>
<comment type="caution">
    <text evidence="2">The sequence shown here is derived from an EMBL/GenBank/DDBJ whole genome shotgun (WGS) entry which is preliminary data.</text>
</comment>
<dbReference type="InterPro" id="IPR007055">
    <property type="entry name" value="BON_dom"/>
</dbReference>
<dbReference type="Proteomes" id="UP001158067">
    <property type="component" value="Unassembled WGS sequence"/>
</dbReference>
<dbReference type="Gene3D" id="3.30.1340.30">
    <property type="match status" value="1"/>
</dbReference>
<dbReference type="EMBL" id="FXUG01000001">
    <property type="protein sequence ID" value="SMP42870.1"/>
    <property type="molecule type" value="Genomic_DNA"/>
</dbReference>
<dbReference type="Pfam" id="PF04972">
    <property type="entry name" value="BON"/>
    <property type="match status" value="1"/>
</dbReference>
<evidence type="ECO:0000313" key="2">
    <source>
        <dbReference type="EMBL" id="SMP42870.1"/>
    </source>
</evidence>
<accession>A0ABY1PRS4</accession>
<organism evidence="2 3">
    <name type="scientific">Neorhodopirellula lusitana</name>
    <dbReference type="NCBI Taxonomy" id="445327"/>
    <lineage>
        <taxon>Bacteria</taxon>
        <taxon>Pseudomonadati</taxon>
        <taxon>Planctomycetota</taxon>
        <taxon>Planctomycetia</taxon>
        <taxon>Pirellulales</taxon>
        <taxon>Pirellulaceae</taxon>
        <taxon>Neorhodopirellula</taxon>
    </lineage>
</organism>
<proteinExistence type="predicted"/>
<evidence type="ECO:0000259" key="1">
    <source>
        <dbReference type="Pfam" id="PF04972"/>
    </source>
</evidence>
<gene>
    <name evidence="2" type="ORF">SAMN06265222_101851</name>
</gene>
<evidence type="ECO:0000313" key="3">
    <source>
        <dbReference type="Proteomes" id="UP001158067"/>
    </source>
</evidence>
<name>A0ABY1PRS4_9BACT</name>
<sequence>MEMTQRLPRIASRLISPGLISSGLIPAGLVSSATNGSVDASIDEKSQALESMIQQTGHRGLDRVRARVKDGWIVLWGQVPSYYLKQLAQEAVRPLAIGLQIRNELRVNQ</sequence>
<keyword evidence="3" id="KW-1185">Reference proteome</keyword>